<name>A0ABX3MIP5_9RHOB</name>
<evidence type="ECO:0000313" key="1">
    <source>
        <dbReference type="EMBL" id="OOY11330.1"/>
    </source>
</evidence>
<evidence type="ECO:0000313" key="2">
    <source>
        <dbReference type="Proteomes" id="UP000242224"/>
    </source>
</evidence>
<protein>
    <submittedName>
        <fullName evidence="1">Uncharacterized protein</fullName>
    </submittedName>
</protein>
<keyword evidence="2" id="KW-1185">Reference proteome</keyword>
<sequence>MRLPKMLSNTAIIEAMNARRHPLAFLGPARKTGQYAISIEAPIADDMQPQRQPDAGAQVWQHCKRVQGDAGSSP</sequence>
<gene>
    <name evidence="1" type="ORF">BMG00_16555</name>
</gene>
<organism evidence="1 2">
    <name type="scientific">Thioclava marina</name>
    <dbReference type="NCBI Taxonomy" id="1915077"/>
    <lineage>
        <taxon>Bacteria</taxon>
        <taxon>Pseudomonadati</taxon>
        <taxon>Pseudomonadota</taxon>
        <taxon>Alphaproteobacteria</taxon>
        <taxon>Rhodobacterales</taxon>
        <taxon>Paracoccaceae</taxon>
        <taxon>Thioclava</taxon>
    </lineage>
</organism>
<reference evidence="1 2" key="1">
    <citation type="submission" date="2016-11" db="EMBL/GenBank/DDBJ databases">
        <title>A multilocus sequence analysis scheme for characterization of bacteria in the genus Thioclava.</title>
        <authorList>
            <person name="Liu Y."/>
            <person name="Shao Z."/>
        </authorList>
    </citation>
    <scope>NUCLEOTIDE SEQUENCE [LARGE SCALE GENOMIC DNA]</scope>
    <source>
        <strain evidence="1 2">11.10-0-13</strain>
    </source>
</reference>
<comment type="caution">
    <text evidence="1">The sequence shown here is derived from an EMBL/GenBank/DDBJ whole genome shotgun (WGS) entry which is preliminary data.</text>
</comment>
<dbReference type="Proteomes" id="UP000242224">
    <property type="component" value="Unassembled WGS sequence"/>
</dbReference>
<accession>A0ABX3MIP5</accession>
<proteinExistence type="predicted"/>
<dbReference type="EMBL" id="MPZS01000003">
    <property type="protein sequence ID" value="OOY11330.1"/>
    <property type="molecule type" value="Genomic_DNA"/>
</dbReference>